<dbReference type="Proteomes" id="UP000383932">
    <property type="component" value="Unassembled WGS sequence"/>
</dbReference>
<dbReference type="InterPro" id="IPR038955">
    <property type="entry name" value="PriA/CPL1_fungi"/>
</dbReference>
<dbReference type="InterPro" id="IPR048661">
    <property type="entry name" value="CPL1-like"/>
</dbReference>
<organism evidence="3 4">
    <name type="scientific">Ceratobasidium theobromae</name>
    <dbReference type="NCBI Taxonomy" id="1582974"/>
    <lineage>
        <taxon>Eukaryota</taxon>
        <taxon>Fungi</taxon>
        <taxon>Dikarya</taxon>
        <taxon>Basidiomycota</taxon>
        <taxon>Agaricomycotina</taxon>
        <taxon>Agaricomycetes</taxon>
        <taxon>Cantharellales</taxon>
        <taxon>Ceratobasidiaceae</taxon>
        <taxon>Ceratobasidium</taxon>
    </lineage>
</organism>
<dbReference type="OrthoDB" id="439917at2759"/>
<feature type="domain" description="Protein CPL1-like" evidence="2">
    <location>
        <begin position="131"/>
        <end position="172"/>
    </location>
</feature>
<gene>
    <name evidence="3" type="ORF">CTheo_7109</name>
</gene>
<evidence type="ECO:0000259" key="2">
    <source>
        <dbReference type="Pfam" id="PF21671"/>
    </source>
</evidence>
<keyword evidence="1" id="KW-0732">Signal</keyword>
<comment type="caution">
    <text evidence="3">The sequence shown here is derived from an EMBL/GenBank/DDBJ whole genome shotgun (WGS) entry which is preliminary data.</text>
</comment>
<dbReference type="AlphaFoldDB" id="A0A5N5QCI1"/>
<feature type="chain" id="PRO_5024317499" evidence="1">
    <location>
        <begin position="20"/>
        <end position="225"/>
    </location>
</feature>
<name>A0A5N5QCI1_9AGAM</name>
<evidence type="ECO:0000313" key="3">
    <source>
        <dbReference type="EMBL" id="KAB5589455.1"/>
    </source>
</evidence>
<feature type="signal peptide" evidence="1">
    <location>
        <begin position="1"/>
        <end position="19"/>
    </location>
</feature>
<dbReference type="Pfam" id="PF21671">
    <property type="entry name" value="CPL1-like"/>
    <property type="match status" value="1"/>
</dbReference>
<proteinExistence type="predicted"/>
<dbReference type="EMBL" id="SSOP01000268">
    <property type="protein sequence ID" value="KAB5589455.1"/>
    <property type="molecule type" value="Genomic_DNA"/>
</dbReference>
<protein>
    <submittedName>
        <fullName evidence="3">Putative effector protein</fullName>
    </submittedName>
</protein>
<dbReference type="PANTHER" id="PTHR35192:SF2">
    <property type="entry name" value="APPLE DOMAIN-CONTAINING PROTEIN"/>
    <property type="match status" value="1"/>
</dbReference>
<dbReference type="PANTHER" id="PTHR35192">
    <property type="entry name" value="PROTEIN, PUTATIVE-RELATED"/>
    <property type="match status" value="1"/>
</dbReference>
<sequence>MRPSFIAAALVTFASSAVATLSPACPFPYILVPKKDQCVCDLLGKRAPLKEGCEGVIKRTLLGIKYCDSQCKPSHPQPSGHYSKAKRNQPVIGPDGMVERCPSGMTVCPIDPPPALKGERSTATVSPNEPYECIQPSEDLYNCGGCTSTGHGVSCMGRPGVHGTSCDTGKCIRAKRDTLCLSATRENKNASESLHAVSNTAPPGSHLKILSILLRIYSVMGYLTL</sequence>
<evidence type="ECO:0000313" key="4">
    <source>
        <dbReference type="Proteomes" id="UP000383932"/>
    </source>
</evidence>
<accession>A0A5N5QCI1</accession>
<reference evidence="3 4" key="1">
    <citation type="journal article" date="2019" name="Fungal Biol. Biotechnol.">
        <title>Draft genome sequence of fastidious pathogen Ceratobasidium theobromae, which causes vascular-streak dieback in Theobroma cacao.</title>
        <authorList>
            <person name="Ali S.S."/>
            <person name="Asman A."/>
            <person name="Shao J."/>
            <person name="Firmansyah A.P."/>
            <person name="Susilo A.W."/>
            <person name="Rosmana A."/>
            <person name="McMahon P."/>
            <person name="Junaid M."/>
            <person name="Guest D."/>
            <person name="Kheng T.Y."/>
            <person name="Meinhardt L.W."/>
            <person name="Bailey B.A."/>
        </authorList>
    </citation>
    <scope>NUCLEOTIDE SEQUENCE [LARGE SCALE GENOMIC DNA]</scope>
    <source>
        <strain evidence="3 4">CT2</strain>
    </source>
</reference>
<keyword evidence="4" id="KW-1185">Reference proteome</keyword>
<evidence type="ECO:0000256" key="1">
    <source>
        <dbReference type="SAM" id="SignalP"/>
    </source>
</evidence>